<dbReference type="GO" id="GO:0001771">
    <property type="term" value="P:immunological synapse formation"/>
    <property type="evidence" value="ECO:0007669"/>
    <property type="project" value="TreeGrafter"/>
</dbReference>
<dbReference type="AlphaFoldDB" id="M7AQY6"/>
<dbReference type="STRING" id="8469.M7AQY6"/>
<protein>
    <submittedName>
        <fullName evidence="2">Perforin-1</fullName>
    </submittedName>
</protein>
<dbReference type="PANTHER" id="PTHR46096">
    <property type="entry name" value="PERFORIN-1"/>
    <property type="match status" value="1"/>
</dbReference>
<accession>M7AQY6</accession>
<proteinExistence type="predicted"/>
<evidence type="ECO:0000313" key="3">
    <source>
        <dbReference type="Proteomes" id="UP000031443"/>
    </source>
</evidence>
<dbReference type="InterPro" id="IPR052784">
    <property type="entry name" value="Perforin-1_pore-forming"/>
</dbReference>
<gene>
    <name evidence="2" type="ORF">UY3_17680</name>
</gene>
<dbReference type="eggNOG" id="ENOG502T6SX">
    <property type="taxonomic scope" value="Eukaryota"/>
</dbReference>
<name>M7AQY6_CHEMY</name>
<organism evidence="2 3">
    <name type="scientific">Chelonia mydas</name>
    <name type="common">Green sea-turtle</name>
    <name type="synonym">Chelonia agassizi</name>
    <dbReference type="NCBI Taxonomy" id="8469"/>
    <lineage>
        <taxon>Eukaryota</taxon>
        <taxon>Metazoa</taxon>
        <taxon>Chordata</taxon>
        <taxon>Craniata</taxon>
        <taxon>Vertebrata</taxon>
        <taxon>Euteleostomi</taxon>
        <taxon>Archelosauria</taxon>
        <taxon>Testudinata</taxon>
        <taxon>Testudines</taxon>
        <taxon>Cryptodira</taxon>
        <taxon>Durocryptodira</taxon>
        <taxon>Americhelydia</taxon>
        <taxon>Chelonioidea</taxon>
        <taxon>Cheloniidae</taxon>
        <taxon>Chelonia</taxon>
    </lineage>
</organism>
<evidence type="ECO:0000256" key="1">
    <source>
        <dbReference type="ARBA" id="ARBA00022729"/>
    </source>
</evidence>
<dbReference type="GO" id="GO:0016020">
    <property type="term" value="C:membrane"/>
    <property type="evidence" value="ECO:0007669"/>
    <property type="project" value="TreeGrafter"/>
</dbReference>
<reference evidence="3" key="1">
    <citation type="journal article" date="2013" name="Nat. Genet.">
        <title>The draft genomes of soft-shell turtle and green sea turtle yield insights into the development and evolution of the turtle-specific body plan.</title>
        <authorList>
            <person name="Wang Z."/>
            <person name="Pascual-Anaya J."/>
            <person name="Zadissa A."/>
            <person name="Li W."/>
            <person name="Niimura Y."/>
            <person name="Huang Z."/>
            <person name="Li C."/>
            <person name="White S."/>
            <person name="Xiong Z."/>
            <person name="Fang D."/>
            <person name="Wang B."/>
            <person name="Ming Y."/>
            <person name="Chen Y."/>
            <person name="Zheng Y."/>
            <person name="Kuraku S."/>
            <person name="Pignatelli M."/>
            <person name="Herrero J."/>
            <person name="Beal K."/>
            <person name="Nozawa M."/>
            <person name="Li Q."/>
            <person name="Wang J."/>
            <person name="Zhang H."/>
            <person name="Yu L."/>
            <person name="Shigenobu S."/>
            <person name="Wang J."/>
            <person name="Liu J."/>
            <person name="Flicek P."/>
            <person name="Searle S."/>
            <person name="Wang J."/>
            <person name="Kuratani S."/>
            <person name="Yin Y."/>
            <person name="Aken B."/>
            <person name="Zhang G."/>
            <person name="Irie N."/>
        </authorList>
    </citation>
    <scope>NUCLEOTIDE SEQUENCE [LARGE SCALE GENOMIC DNA]</scope>
</reference>
<keyword evidence="1" id="KW-0732">Signal</keyword>
<evidence type="ECO:0000313" key="2">
    <source>
        <dbReference type="EMBL" id="EMP25240.1"/>
    </source>
</evidence>
<sequence length="132" mass="14972">MESLKTSPSLVSYSLTPIHTLVGPDDPRREALRLAAKKYVAERGQRRRCPHSFPEGGKTYSWDPCKCDCSMSRLTDSTCCSHKQGMAQMKVHLLWAEDLWEDPTSATVAYIRFLFQGQRLQTGYGEEDNDPT</sequence>
<dbReference type="GO" id="GO:0051607">
    <property type="term" value="P:defense response to virus"/>
    <property type="evidence" value="ECO:0007669"/>
    <property type="project" value="TreeGrafter"/>
</dbReference>
<dbReference type="EMBL" id="KB592770">
    <property type="protein sequence ID" value="EMP25240.1"/>
    <property type="molecule type" value="Genomic_DNA"/>
</dbReference>
<dbReference type="GO" id="GO:0022829">
    <property type="term" value="F:wide pore channel activity"/>
    <property type="evidence" value="ECO:0007669"/>
    <property type="project" value="TreeGrafter"/>
</dbReference>
<keyword evidence="3" id="KW-1185">Reference proteome</keyword>
<dbReference type="GO" id="GO:0001913">
    <property type="term" value="P:T cell mediated cytotoxicity"/>
    <property type="evidence" value="ECO:0007669"/>
    <property type="project" value="TreeGrafter"/>
</dbReference>
<dbReference type="PANTHER" id="PTHR46096:SF3">
    <property type="entry name" value="PERFORIN-1"/>
    <property type="match status" value="1"/>
</dbReference>
<dbReference type="Proteomes" id="UP000031443">
    <property type="component" value="Unassembled WGS sequence"/>
</dbReference>